<dbReference type="EMBL" id="CM037629">
    <property type="protein sequence ID" value="KAH7990151.1"/>
    <property type="molecule type" value="Genomic_DNA"/>
</dbReference>
<dbReference type="Proteomes" id="UP000827872">
    <property type="component" value="Linkage Group LG16"/>
</dbReference>
<name>A0ACB8EDH1_9SAUR</name>
<sequence length="874" mass="96235">MERRRPRLLRTYAGQRGLGRKAGGGQAGLRRVCPAPPWISPLVDPRHFFSSSSASSLDEVRSPPRRRAQQGAKENRAPAKRRGGRACRLPSTPLCKNVTRRPRRAGLRLRPPLGCSTPQRPLEVVEGSSASSSCLCCSPSSPPDVLRENRGTPGHGLPNLSLVTMDSDAHMQATAGSLELFSHGDAGSLLHEPPYLSPQVRAAAMPTSEADRPPSSCLPFRSQFALPSGGLCDSAAPPLRDWGGLAVPSNNAVSPPSGRLRDVDGDHSPKLPVTPKTHTPPQRSLQGAFQLQVHVCDGKVALSLPKGTEPLEHKRQRMSVQVDATPYKRADEINGVLSDDGSDFSLPENSPRLQPVVILDNRVVPNWLAAKSSGKQAVGRSQEKDCALESESPCAIPGLSDPSNQVIPTCGGGTTGKKACISGFSSRRWGQRGKPGQGRRKKNTGWKKQADIPLLQDRPKWNETEDDLVPSSFLDGSPVTNCTLWRRIRASLSLHKKKKILSEAESLNSSKLSTSSARSLPAGPPNTPFTRKLGYSICPSSSMVLLSSMNSSSVAEVMLTDAEKVYGECQQEAPVSFEECIPQDRMRKCEKIGEGVFGEVFKTDGEKGAVALKIIPIEGSAKVNGEAQKTFSEILPEIIISKELSLLAEEEENQTAGFISLHSAHCVRGAYPERLLKAWDDYDRRRQSENDRPDFFGDQQLFMVLEFEFGGTDLENMRNRQLNSVLVAKSILHQVTASLAVAEEALQFEHRDLHWGNVLIKRTTLRELSFKLKGESRTLPTHGVLVNIIDYTFSRLEKDGLTVYCDLSADEEVFQGRGDYQFDIYRQMREENLNGWADYFPHSNILWLHYLTDKLLKEVSYRKKPTSSSMRQVC</sequence>
<keyword evidence="2" id="KW-1185">Reference proteome</keyword>
<gene>
    <name evidence="1" type="ORF">K3G42_003557</name>
</gene>
<reference evidence="1" key="1">
    <citation type="submission" date="2021-08" db="EMBL/GenBank/DDBJ databases">
        <title>The first chromosome-level gecko genome reveals the dynamic sex chromosomes of Neotropical dwarf geckos (Sphaerodactylidae: Sphaerodactylus).</title>
        <authorList>
            <person name="Pinto B.J."/>
            <person name="Keating S.E."/>
            <person name="Gamble T."/>
        </authorList>
    </citation>
    <scope>NUCLEOTIDE SEQUENCE</scope>
    <source>
        <strain evidence="1">TG3544</strain>
    </source>
</reference>
<accession>A0ACB8EDH1</accession>
<protein>
    <submittedName>
        <fullName evidence="1">Uncharacterized protein</fullName>
    </submittedName>
</protein>
<proteinExistence type="predicted"/>
<organism evidence="1 2">
    <name type="scientific">Sphaerodactylus townsendi</name>
    <dbReference type="NCBI Taxonomy" id="933632"/>
    <lineage>
        <taxon>Eukaryota</taxon>
        <taxon>Metazoa</taxon>
        <taxon>Chordata</taxon>
        <taxon>Craniata</taxon>
        <taxon>Vertebrata</taxon>
        <taxon>Euteleostomi</taxon>
        <taxon>Lepidosauria</taxon>
        <taxon>Squamata</taxon>
        <taxon>Bifurcata</taxon>
        <taxon>Gekkota</taxon>
        <taxon>Sphaerodactylidae</taxon>
        <taxon>Sphaerodactylus</taxon>
    </lineage>
</organism>
<evidence type="ECO:0000313" key="1">
    <source>
        <dbReference type="EMBL" id="KAH7990151.1"/>
    </source>
</evidence>
<evidence type="ECO:0000313" key="2">
    <source>
        <dbReference type="Proteomes" id="UP000827872"/>
    </source>
</evidence>
<comment type="caution">
    <text evidence="1">The sequence shown here is derived from an EMBL/GenBank/DDBJ whole genome shotgun (WGS) entry which is preliminary data.</text>
</comment>